<dbReference type="EMBL" id="JBHSFV010000006">
    <property type="protein sequence ID" value="MFC4634449.1"/>
    <property type="molecule type" value="Genomic_DNA"/>
</dbReference>
<evidence type="ECO:0000313" key="5">
    <source>
        <dbReference type="Proteomes" id="UP001596043"/>
    </source>
</evidence>
<dbReference type="Pfam" id="PF18962">
    <property type="entry name" value="Por_Secre_tail"/>
    <property type="match status" value="1"/>
</dbReference>
<feature type="domain" description="LTD" evidence="3">
    <location>
        <begin position="398"/>
        <end position="529"/>
    </location>
</feature>
<feature type="region of interest" description="Disordered" evidence="2">
    <location>
        <begin position="172"/>
        <end position="213"/>
    </location>
</feature>
<comment type="caution">
    <text evidence="4">The sequence shown here is derived from an EMBL/GenBank/DDBJ whole genome shotgun (WGS) entry which is preliminary data.</text>
</comment>
<feature type="region of interest" description="Disordered" evidence="2">
    <location>
        <begin position="361"/>
        <end position="385"/>
    </location>
</feature>
<evidence type="ECO:0000313" key="4">
    <source>
        <dbReference type="EMBL" id="MFC4634449.1"/>
    </source>
</evidence>
<reference evidence="5" key="1">
    <citation type="journal article" date="2019" name="Int. J. Syst. Evol. Microbiol.">
        <title>The Global Catalogue of Microorganisms (GCM) 10K type strain sequencing project: providing services to taxonomists for standard genome sequencing and annotation.</title>
        <authorList>
            <consortium name="The Broad Institute Genomics Platform"/>
            <consortium name="The Broad Institute Genome Sequencing Center for Infectious Disease"/>
            <person name="Wu L."/>
            <person name="Ma J."/>
        </authorList>
    </citation>
    <scope>NUCLEOTIDE SEQUENCE [LARGE SCALE GENOMIC DNA]</scope>
    <source>
        <strain evidence="5">YJ-61-S</strain>
    </source>
</reference>
<keyword evidence="5" id="KW-1185">Reference proteome</keyword>
<organism evidence="4 5">
    <name type="scientific">Dokdonia ponticola</name>
    <dbReference type="NCBI Taxonomy" id="2041041"/>
    <lineage>
        <taxon>Bacteria</taxon>
        <taxon>Pseudomonadati</taxon>
        <taxon>Bacteroidota</taxon>
        <taxon>Flavobacteriia</taxon>
        <taxon>Flavobacteriales</taxon>
        <taxon>Flavobacteriaceae</taxon>
        <taxon>Dokdonia</taxon>
    </lineage>
</organism>
<gene>
    <name evidence="4" type="ORF">ACFO3O_11060</name>
</gene>
<protein>
    <submittedName>
        <fullName evidence="4">T9SS type A sorting domain-containing protein</fullName>
    </submittedName>
</protein>
<dbReference type="Gene3D" id="2.60.40.740">
    <property type="match status" value="2"/>
</dbReference>
<sequence length="1566" mass="165195">MKHITFSSKAFGSFCRTFTSKLRLSIALALVGTWSSFSQVIINELDADTAGTDTLEFVELYDGGVGNTALDGLTLVFYNGSNNLSYAAYDLDGQTTNADGYFVIGNAAVANVSIVIPSNGLQNGADAVALYTADATDFPNGSAVSLTNLQDAMVYDTNDSDDADLLVLLNPGQPQVNEDGASDKDNHSSQRIPNGSGGARNTSTYAQLAPSPGTANFDPSATPVFIINELDADTAGTDTLEFVEIYDGGVGNSSLDGLVLVLFNGSNNLSYAAYDLDGQTTNAEGYFVIGNAAVANVSLVVPSNALQNGADAAALYTGNGADFPSGSAVTTDNLLDALVYDTNDSDDPELLVLLNAGESQVNEDGAGDKDNHSSQRIPNGEGGARNTATYAQLAPTPGAMNMAPAPVAEVIINELDADTAGTDTMEFVELYDGGVGNTSLDGMVLVFYNGSNNLSYATYDLDGQTTNAGGYFVIGNADVPNVSIVIPSNGLQNGADAVALYTGDGTDFPNGSAVTTTNLLDALVHDTNDSDDAELLVLLNAGEPQVNEDAAGDKDAHSVQRFANGSGGARNTSTYVSAIPTPGASNTNAVVPVTLVINELDADTAGSDTLEFIELYDGGTGNTSLSGFVIVLYNGNGDASYNAFDLDGFTTNADGYFVMGNAAVVNVDFVVPNNTFQNGADAVGLYEGDATSFPNGTMVTTAGLIDALVYDTNDSDDAELLVLLNAGQAQINEGELGDKDGQSNQRIPNGQGGARNTATYTQATPTPGTENGAVVPPPAPISILEARNTALNELVTVSGVLTVSDQFSGSAYLQDSTAAIAIFDQAVHGDGVFAVGDSITVTGTRSAFNDQIQISSVSSVENNGLPNVPITPLTITLAELANHPAELVRILDVNFPTPGDILFGNSNYILTDLSGPGELRIDNDVAEIVGLGQPDTCAEVVGVVGRFFETFQLLPRSAADLSCAGPYEPPTPPIVVPKEKTLDVVTWNIEWFGDESNSPAAGSPDSDAVQKEAAKAVIMGLNADIYAVQEIADDALFEAMVNELPGYDFILSEATSRPNDPGVKQKVGFIYNTATVTNVTTKVLLESIHPLYNGGDDSALVDYPSTTDRFYASGRLPFLLSADVVIDGETEPYNFVALHARANGSTGAQNRYDMRKYDVEVLKDTLDAQFPSANLILLGDYNDDVDETVADIPSTISSFEEYSDDSINYTIVSRALSDAGFRSFVFRENMIDHIAITDELDDNYIDQSVTVHYEFYNNVYTETASDHFPVSASLQLKAFELVDITSTDATCDGATDGTATITVSGGITPYTYVWSDGQTTATATNLGAGTYDVTVTDALGSTQMEMVLIEASDPIEFVTSEDTTVFAGYTPLACTTLEVSTVIGGTAPYSYEWSTGETTTSIVACPETTTSYTVTVTDTNGCSETATINVEVIDVSCGNNPNRPKVEICFNGNTLCVSENAVPALLNNGASLGSCENSDEIFVTQLRAFPNPFRDQLNVRFNVNNDTPADLMIFNFYGNVVFEAQEQLEQGQNTLNYDLSELNRGFYFLKVIVDGELKKVKILYKR</sequence>
<keyword evidence="1" id="KW-0732">Signal</keyword>
<dbReference type="PANTHER" id="PTHR37397:SF1">
    <property type="entry name" value="LTD DOMAIN-CONTAINING PROTEIN"/>
    <property type="match status" value="1"/>
</dbReference>
<dbReference type="PANTHER" id="PTHR37397">
    <property type="entry name" value="SI:CH211-183D21.1"/>
    <property type="match status" value="1"/>
</dbReference>
<dbReference type="InterPro" id="IPR026444">
    <property type="entry name" value="Secre_tail"/>
</dbReference>
<dbReference type="PROSITE" id="PS51841">
    <property type="entry name" value="LTD"/>
    <property type="match status" value="3"/>
</dbReference>
<evidence type="ECO:0000256" key="1">
    <source>
        <dbReference type="ARBA" id="ARBA00022729"/>
    </source>
</evidence>
<evidence type="ECO:0000256" key="2">
    <source>
        <dbReference type="SAM" id="MobiDB-lite"/>
    </source>
</evidence>
<feature type="compositionally biased region" description="Polar residues" evidence="2">
    <location>
        <begin position="189"/>
        <end position="206"/>
    </location>
</feature>
<accession>A0ABV9HWT4</accession>
<dbReference type="InterPro" id="IPR001322">
    <property type="entry name" value="Lamin_tail_dom"/>
</dbReference>
<dbReference type="InterPro" id="IPR005135">
    <property type="entry name" value="Endo/exonuclease/phosphatase"/>
</dbReference>
<proteinExistence type="predicted"/>
<dbReference type="Pfam" id="PF13573">
    <property type="entry name" value="SprB"/>
    <property type="match status" value="1"/>
</dbReference>
<feature type="region of interest" description="Disordered" evidence="2">
    <location>
        <begin position="734"/>
        <end position="775"/>
    </location>
</feature>
<name>A0ABV9HWT4_9FLAO</name>
<dbReference type="Proteomes" id="UP001596043">
    <property type="component" value="Unassembled WGS sequence"/>
</dbReference>
<feature type="domain" description="LTD" evidence="3">
    <location>
        <begin position="33"/>
        <end position="159"/>
    </location>
</feature>
<dbReference type="Gene3D" id="3.60.10.10">
    <property type="entry name" value="Endonuclease/exonuclease/phosphatase"/>
    <property type="match status" value="1"/>
</dbReference>
<feature type="domain" description="LTD" evidence="3">
    <location>
        <begin position="582"/>
        <end position="714"/>
    </location>
</feature>
<dbReference type="Pfam" id="PF03372">
    <property type="entry name" value="Exo_endo_phos"/>
    <property type="match status" value="1"/>
</dbReference>
<dbReference type="InterPro" id="IPR036691">
    <property type="entry name" value="Endo/exonu/phosph_ase_sf"/>
</dbReference>
<evidence type="ECO:0000259" key="3">
    <source>
        <dbReference type="PROSITE" id="PS51841"/>
    </source>
</evidence>
<dbReference type="RefSeq" id="WP_379978716.1">
    <property type="nucleotide sequence ID" value="NZ_JBHSFV010000006.1"/>
</dbReference>
<dbReference type="InterPro" id="IPR025667">
    <property type="entry name" value="SprB_repeat"/>
</dbReference>
<dbReference type="NCBIfam" id="TIGR04183">
    <property type="entry name" value="Por_Secre_tail"/>
    <property type="match status" value="1"/>
</dbReference>
<feature type="compositionally biased region" description="Polar residues" evidence="2">
    <location>
        <begin position="742"/>
        <end position="769"/>
    </location>
</feature>
<dbReference type="SUPFAM" id="SSF56219">
    <property type="entry name" value="DNase I-like"/>
    <property type="match status" value="1"/>
</dbReference>